<reference evidence="6 7" key="1">
    <citation type="submission" date="2023-07" db="EMBL/GenBank/DDBJ databases">
        <title>Sorghum-associated microbial communities from plants grown in Nebraska, USA.</title>
        <authorList>
            <person name="Schachtman D."/>
        </authorList>
    </citation>
    <scope>NUCLEOTIDE SEQUENCE [LARGE SCALE GENOMIC DNA]</scope>
    <source>
        <strain evidence="6 7">BE198</strain>
    </source>
</reference>
<evidence type="ECO:0000256" key="2">
    <source>
        <dbReference type="ARBA" id="ARBA00022723"/>
    </source>
</evidence>
<gene>
    <name evidence="6" type="ORF">J2X06_003248</name>
</gene>
<comment type="similarity">
    <text evidence="1">Belongs to the Gfa family.</text>
</comment>
<name>A0ABU1WFA2_9GAMM</name>
<sequence length="142" mass="15093">MSDTHTGTCFCGAVGIEVTGAPEAMGYCHCESCRAWSAGPVNAFTLWKPENVKVTQGAELVGHYQKTANSDRQFCTRCGGHLMTHHPPFGLTDVYAAIIPTVAFAPAVHVNYAETVLPMKDGLPKLKDFPSELGGSGVALPE</sequence>
<accession>A0ABU1WFA2</accession>
<comment type="caution">
    <text evidence="6">The sequence shown here is derived from an EMBL/GenBank/DDBJ whole genome shotgun (WGS) entry which is preliminary data.</text>
</comment>
<dbReference type="SUPFAM" id="SSF51316">
    <property type="entry name" value="Mss4-like"/>
    <property type="match status" value="1"/>
</dbReference>
<dbReference type="EMBL" id="JAVDVY010000003">
    <property type="protein sequence ID" value="MDR7136030.1"/>
    <property type="molecule type" value="Genomic_DNA"/>
</dbReference>
<dbReference type="InterPro" id="IPR006913">
    <property type="entry name" value="CENP-V/GFA"/>
</dbReference>
<evidence type="ECO:0000313" key="7">
    <source>
        <dbReference type="Proteomes" id="UP001251524"/>
    </source>
</evidence>
<dbReference type="InterPro" id="IPR011057">
    <property type="entry name" value="Mss4-like_sf"/>
</dbReference>
<dbReference type="PANTHER" id="PTHR33337">
    <property type="entry name" value="GFA DOMAIN-CONTAINING PROTEIN"/>
    <property type="match status" value="1"/>
</dbReference>
<keyword evidence="3" id="KW-0862">Zinc</keyword>
<feature type="domain" description="CENP-V/GFA" evidence="5">
    <location>
        <begin position="5"/>
        <end position="121"/>
    </location>
</feature>
<dbReference type="Pfam" id="PF04828">
    <property type="entry name" value="GFA"/>
    <property type="match status" value="1"/>
</dbReference>
<organism evidence="6 7">
    <name type="scientific">Lysobacter niastensis</name>
    <dbReference type="NCBI Taxonomy" id="380629"/>
    <lineage>
        <taxon>Bacteria</taxon>
        <taxon>Pseudomonadati</taxon>
        <taxon>Pseudomonadota</taxon>
        <taxon>Gammaproteobacteria</taxon>
        <taxon>Lysobacterales</taxon>
        <taxon>Lysobacteraceae</taxon>
        <taxon>Lysobacter</taxon>
    </lineage>
</organism>
<keyword evidence="2" id="KW-0479">Metal-binding</keyword>
<keyword evidence="7" id="KW-1185">Reference proteome</keyword>
<evidence type="ECO:0000256" key="1">
    <source>
        <dbReference type="ARBA" id="ARBA00005495"/>
    </source>
</evidence>
<evidence type="ECO:0000256" key="3">
    <source>
        <dbReference type="ARBA" id="ARBA00022833"/>
    </source>
</evidence>
<dbReference type="Proteomes" id="UP001251524">
    <property type="component" value="Unassembled WGS sequence"/>
</dbReference>
<dbReference type="Gene3D" id="3.90.1590.10">
    <property type="entry name" value="glutathione-dependent formaldehyde- activating enzyme (gfa)"/>
    <property type="match status" value="1"/>
</dbReference>
<evidence type="ECO:0000313" key="6">
    <source>
        <dbReference type="EMBL" id="MDR7136030.1"/>
    </source>
</evidence>
<evidence type="ECO:0000259" key="5">
    <source>
        <dbReference type="PROSITE" id="PS51891"/>
    </source>
</evidence>
<dbReference type="PANTHER" id="PTHR33337:SF40">
    <property type="entry name" value="CENP-V_GFA DOMAIN-CONTAINING PROTEIN-RELATED"/>
    <property type="match status" value="1"/>
</dbReference>
<proteinExistence type="inferred from homology"/>
<dbReference type="PROSITE" id="PS51891">
    <property type="entry name" value="CENP_V_GFA"/>
    <property type="match status" value="1"/>
</dbReference>
<dbReference type="RefSeq" id="WP_310064170.1">
    <property type="nucleotide sequence ID" value="NZ_JAVDVY010000003.1"/>
</dbReference>
<evidence type="ECO:0000256" key="4">
    <source>
        <dbReference type="ARBA" id="ARBA00023239"/>
    </source>
</evidence>
<keyword evidence="4" id="KW-0456">Lyase</keyword>
<protein>
    <recommendedName>
        <fullName evidence="5">CENP-V/GFA domain-containing protein</fullName>
    </recommendedName>
</protein>